<evidence type="ECO:0000313" key="3">
    <source>
        <dbReference type="EMBL" id="KAK7111824.1"/>
    </source>
</evidence>
<evidence type="ECO:0000313" key="4">
    <source>
        <dbReference type="Proteomes" id="UP001374579"/>
    </source>
</evidence>
<dbReference type="PANTHER" id="PTHR46320:SF1">
    <property type="entry name" value="GLYCEROPHOSPHODIESTER PHOSPHODIESTERASE 1"/>
    <property type="match status" value="1"/>
</dbReference>
<comment type="caution">
    <text evidence="3">The sequence shown here is derived from an EMBL/GenBank/DDBJ whole genome shotgun (WGS) entry which is preliminary data.</text>
</comment>
<dbReference type="GO" id="GO:0006644">
    <property type="term" value="P:phospholipid metabolic process"/>
    <property type="evidence" value="ECO:0007669"/>
    <property type="project" value="TreeGrafter"/>
</dbReference>
<dbReference type="PROSITE" id="PS51704">
    <property type="entry name" value="GP_PDE"/>
    <property type="match status" value="1"/>
</dbReference>
<keyword evidence="1" id="KW-0472">Membrane</keyword>
<evidence type="ECO:0000256" key="1">
    <source>
        <dbReference type="SAM" id="Phobius"/>
    </source>
</evidence>
<dbReference type="Proteomes" id="UP001374579">
    <property type="component" value="Unassembled WGS sequence"/>
</dbReference>
<dbReference type="GO" id="GO:0006580">
    <property type="term" value="P:ethanolamine metabolic process"/>
    <property type="evidence" value="ECO:0007669"/>
    <property type="project" value="TreeGrafter"/>
</dbReference>
<accession>A0AAN9BUZ3</accession>
<dbReference type="GO" id="GO:0008889">
    <property type="term" value="F:glycerophosphodiester phosphodiesterase activity"/>
    <property type="evidence" value="ECO:0007669"/>
    <property type="project" value="TreeGrafter"/>
</dbReference>
<organism evidence="3 4">
    <name type="scientific">Littorina saxatilis</name>
    <dbReference type="NCBI Taxonomy" id="31220"/>
    <lineage>
        <taxon>Eukaryota</taxon>
        <taxon>Metazoa</taxon>
        <taxon>Spiralia</taxon>
        <taxon>Lophotrochozoa</taxon>
        <taxon>Mollusca</taxon>
        <taxon>Gastropoda</taxon>
        <taxon>Caenogastropoda</taxon>
        <taxon>Littorinimorpha</taxon>
        <taxon>Littorinoidea</taxon>
        <taxon>Littorinidae</taxon>
        <taxon>Littorina</taxon>
    </lineage>
</organism>
<evidence type="ECO:0000259" key="2">
    <source>
        <dbReference type="PROSITE" id="PS51704"/>
    </source>
</evidence>
<keyword evidence="4" id="KW-1185">Reference proteome</keyword>
<dbReference type="InterPro" id="IPR030395">
    <property type="entry name" value="GP_PDE_dom"/>
</dbReference>
<dbReference type="Pfam" id="PF03009">
    <property type="entry name" value="GDPD"/>
    <property type="match status" value="1"/>
</dbReference>
<feature type="domain" description="GP-PDE" evidence="2">
    <location>
        <begin position="83"/>
        <end position="354"/>
    </location>
</feature>
<reference evidence="3 4" key="1">
    <citation type="submission" date="2024-02" db="EMBL/GenBank/DDBJ databases">
        <title>Chromosome-scale genome assembly of the rough periwinkle Littorina saxatilis.</title>
        <authorList>
            <person name="De Jode A."/>
            <person name="Faria R."/>
            <person name="Formenti G."/>
            <person name="Sims Y."/>
            <person name="Smith T.P."/>
            <person name="Tracey A."/>
            <person name="Wood J.M.D."/>
            <person name="Zagrodzka Z.B."/>
            <person name="Johannesson K."/>
            <person name="Butlin R.K."/>
            <person name="Leder E.H."/>
        </authorList>
    </citation>
    <scope>NUCLEOTIDE SEQUENCE [LARGE SCALE GENOMIC DNA]</scope>
    <source>
        <strain evidence="3">Snail1</strain>
        <tissue evidence="3">Muscle</tissue>
    </source>
</reference>
<name>A0AAN9BUZ3_9CAEN</name>
<dbReference type="EMBL" id="JBAMIC010000002">
    <property type="protein sequence ID" value="KAK7111824.1"/>
    <property type="molecule type" value="Genomic_DNA"/>
</dbReference>
<dbReference type="AlphaFoldDB" id="A0AAN9BUZ3"/>
<dbReference type="GO" id="GO:0005886">
    <property type="term" value="C:plasma membrane"/>
    <property type="evidence" value="ECO:0007669"/>
    <property type="project" value="TreeGrafter"/>
</dbReference>
<protein>
    <recommendedName>
        <fullName evidence="2">GP-PDE domain-containing protein</fullName>
    </recommendedName>
</protein>
<feature type="transmembrane region" description="Helical" evidence="1">
    <location>
        <begin position="7"/>
        <end position="24"/>
    </location>
</feature>
<dbReference type="PANTHER" id="PTHR46320">
    <property type="entry name" value="GLYCEROPHOSPHODIESTER PHOSPHODIESTERASE 1"/>
    <property type="match status" value="1"/>
</dbReference>
<dbReference type="GO" id="GO:0070291">
    <property type="term" value="P:N-acylethanolamine metabolic process"/>
    <property type="evidence" value="ECO:0007669"/>
    <property type="project" value="TreeGrafter"/>
</dbReference>
<sequence length="354" mass="40476">MDSSSQTPRTCIFLSFTFIFHFAYSGLLTAYVTLPITIVAVLVFHALCKSQLPQERLLKFATLFDLTYELPEFSTKPADDARNRIILHRGGCIDAPENTLEAIREAAKQGAAGVEIDLQFTADGVGVAFHDDNLDRTTSGNGNLHCKNFIEIQDLDAAAKHSSRTRFPEGSVKIPKLKEMLLECLEHKLLVFIDCKDNCPKTVQLIDTLFTAHPELYNCAVVCSFYPHFIYNIRRKNPEVITALTYRKYALSTELDCVTPRPKYMTGFLSRYLAYFLDYLNMWVTYAWAWRLCGNSFILLNKESVCWNEVQYWKNLGIHILPWTVNSELEKQFFMNHLNLPIVSDGLHSDTSKE</sequence>
<dbReference type="SUPFAM" id="SSF51695">
    <property type="entry name" value="PLC-like phosphodiesterases"/>
    <property type="match status" value="1"/>
</dbReference>
<gene>
    <name evidence="3" type="ORF">V1264_011391</name>
</gene>
<dbReference type="Gene3D" id="3.20.20.190">
    <property type="entry name" value="Phosphatidylinositol (PI) phosphodiesterase"/>
    <property type="match status" value="1"/>
</dbReference>
<proteinExistence type="predicted"/>
<keyword evidence="1" id="KW-0812">Transmembrane</keyword>
<dbReference type="InterPro" id="IPR017946">
    <property type="entry name" value="PLC-like_Pdiesterase_TIM-brl"/>
</dbReference>
<keyword evidence="1" id="KW-1133">Transmembrane helix</keyword>